<feature type="binding site" evidence="12">
    <location>
        <position position="141"/>
    </location>
    <ligand>
        <name>Zn(2+)</name>
        <dbReference type="ChEBI" id="CHEBI:29105"/>
    </ligand>
</feature>
<evidence type="ECO:0000313" key="15">
    <source>
        <dbReference type="EMBL" id="MBC8518824.1"/>
    </source>
</evidence>
<organism evidence="15 16">
    <name type="scientific">Candidatus Thiopontia autotrophica</name>
    <dbReference type="NCBI Taxonomy" id="2841688"/>
    <lineage>
        <taxon>Bacteria</taxon>
        <taxon>Pseudomonadati</taxon>
        <taxon>Pseudomonadota</taxon>
        <taxon>Gammaproteobacteria</taxon>
        <taxon>Candidatus Thiopontia</taxon>
    </lineage>
</organism>
<feature type="binding site" evidence="13">
    <location>
        <position position="95"/>
    </location>
    <ligand>
        <name>Fe cation</name>
        <dbReference type="ChEBI" id="CHEBI:24875"/>
    </ligand>
</feature>
<dbReference type="GO" id="GO:0000976">
    <property type="term" value="F:transcription cis-regulatory region binding"/>
    <property type="evidence" value="ECO:0007669"/>
    <property type="project" value="TreeGrafter"/>
</dbReference>
<dbReference type="Gene3D" id="1.10.10.10">
    <property type="entry name" value="Winged helix-like DNA-binding domain superfamily/Winged helix DNA-binding domain"/>
    <property type="match status" value="1"/>
</dbReference>
<dbReference type="SUPFAM" id="SSF46785">
    <property type="entry name" value="Winged helix' DNA-binding domain"/>
    <property type="match status" value="1"/>
</dbReference>
<feature type="binding site" evidence="12">
    <location>
        <position position="104"/>
    </location>
    <ligand>
        <name>Zn(2+)</name>
        <dbReference type="ChEBI" id="CHEBI:29105"/>
    </ligand>
</feature>
<dbReference type="EMBL" id="JACNFK010000006">
    <property type="protein sequence ID" value="MBC8518824.1"/>
    <property type="molecule type" value="Genomic_DNA"/>
</dbReference>
<evidence type="ECO:0000256" key="9">
    <source>
        <dbReference type="ARBA" id="ARBA00023015"/>
    </source>
</evidence>
<feature type="binding site" evidence="13">
    <location>
        <position position="116"/>
    </location>
    <ligand>
        <name>Fe cation</name>
        <dbReference type="ChEBI" id="CHEBI:24875"/>
    </ligand>
</feature>
<evidence type="ECO:0000256" key="10">
    <source>
        <dbReference type="ARBA" id="ARBA00023125"/>
    </source>
</evidence>
<evidence type="ECO:0000256" key="13">
    <source>
        <dbReference type="PIRSR" id="PIRSR602481-2"/>
    </source>
</evidence>
<evidence type="ECO:0000256" key="14">
    <source>
        <dbReference type="RuleBase" id="RU364037"/>
    </source>
</evidence>
<evidence type="ECO:0000256" key="4">
    <source>
        <dbReference type="ARBA" id="ARBA00020910"/>
    </source>
</evidence>
<feature type="binding site" evidence="13">
    <location>
        <position position="97"/>
    </location>
    <ligand>
        <name>Fe cation</name>
        <dbReference type="ChEBI" id="CHEBI:24875"/>
    </ligand>
</feature>
<comment type="cofactor">
    <cofactor evidence="13">
        <name>Mn(2+)</name>
        <dbReference type="ChEBI" id="CHEBI:29035"/>
    </cofactor>
    <cofactor evidence="13">
        <name>Fe(2+)</name>
        <dbReference type="ChEBI" id="CHEBI:29033"/>
    </cofactor>
    <text evidence="13">Binds 1 Mn(2+) or Fe(2+) ion per subunit.</text>
</comment>
<evidence type="ECO:0000256" key="11">
    <source>
        <dbReference type="ARBA" id="ARBA00023163"/>
    </source>
</evidence>
<evidence type="ECO:0000256" key="8">
    <source>
        <dbReference type="ARBA" id="ARBA00022833"/>
    </source>
</evidence>
<dbReference type="InterPro" id="IPR036390">
    <property type="entry name" value="WH_DNA-bd_sf"/>
</dbReference>
<keyword evidence="10 14" id="KW-0238">DNA-binding</keyword>
<keyword evidence="5 14" id="KW-0963">Cytoplasm</keyword>
<keyword evidence="9 14" id="KW-0805">Transcription regulation</keyword>
<reference evidence="15 16" key="1">
    <citation type="submission" date="2020-08" db="EMBL/GenBank/DDBJ databases">
        <title>Bridging the membrane lipid divide: bacteria of the FCB group superphylum have the potential to synthesize archaeal ether lipids.</title>
        <authorList>
            <person name="Villanueva L."/>
            <person name="Von Meijenfeldt F.A.B."/>
            <person name="Westbye A.B."/>
            <person name="Yadav S."/>
            <person name="Hopmans E.C."/>
            <person name="Dutilh B.E."/>
            <person name="Sinninghe Damste J.S."/>
        </authorList>
    </citation>
    <scope>NUCLEOTIDE SEQUENCE [LARGE SCALE GENOMIC DNA]</scope>
    <source>
        <strain evidence="15">NIOZ-UU100</strain>
    </source>
</reference>
<dbReference type="InterPro" id="IPR002481">
    <property type="entry name" value="FUR"/>
</dbReference>
<gene>
    <name evidence="14 15" type="primary">fur</name>
    <name evidence="15" type="ORF">H8D24_00260</name>
</gene>
<comment type="caution">
    <text evidence="15">The sequence shown here is derived from an EMBL/GenBank/DDBJ whole genome shotgun (WGS) entry which is preliminary data.</text>
</comment>
<comment type="similarity">
    <text evidence="2 14">Belongs to the Fur family.</text>
</comment>
<dbReference type="Proteomes" id="UP000654401">
    <property type="component" value="Unassembled WGS sequence"/>
</dbReference>
<dbReference type="GO" id="GO:0005829">
    <property type="term" value="C:cytosol"/>
    <property type="evidence" value="ECO:0007669"/>
    <property type="project" value="TreeGrafter"/>
</dbReference>
<keyword evidence="13 14" id="KW-0408">Iron</keyword>
<feature type="binding site" evidence="13">
    <location>
        <position position="133"/>
    </location>
    <ligand>
        <name>Fe cation</name>
        <dbReference type="ChEBI" id="CHEBI:24875"/>
    </ligand>
</feature>
<evidence type="ECO:0000256" key="12">
    <source>
        <dbReference type="PIRSR" id="PIRSR602481-1"/>
    </source>
</evidence>
<dbReference type="FunFam" id="1.10.10.10:FF:000007">
    <property type="entry name" value="Ferric uptake regulation protein"/>
    <property type="match status" value="1"/>
</dbReference>
<name>A0A8J6P2J0_9GAMM</name>
<evidence type="ECO:0000256" key="1">
    <source>
        <dbReference type="ARBA" id="ARBA00004496"/>
    </source>
</evidence>
<evidence type="ECO:0000256" key="5">
    <source>
        <dbReference type="ARBA" id="ARBA00022490"/>
    </source>
</evidence>
<evidence type="ECO:0000256" key="2">
    <source>
        <dbReference type="ARBA" id="ARBA00007957"/>
    </source>
</evidence>
<dbReference type="InterPro" id="IPR043135">
    <property type="entry name" value="Fur_C"/>
</dbReference>
<feature type="binding site" evidence="12">
    <location>
        <position position="101"/>
    </location>
    <ligand>
        <name>Zn(2+)</name>
        <dbReference type="ChEBI" id="CHEBI:29105"/>
    </ligand>
</feature>
<comment type="cofactor">
    <cofactor evidence="12">
        <name>Zn(2+)</name>
        <dbReference type="ChEBI" id="CHEBI:29105"/>
    </cofactor>
    <text evidence="12">Binds 1 zinc ion per subunit.</text>
</comment>
<dbReference type="PANTHER" id="PTHR33202:SF2">
    <property type="entry name" value="FERRIC UPTAKE REGULATION PROTEIN"/>
    <property type="match status" value="1"/>
</dbReference>
<proteinExistence type="inferred from homology"/>
<accession>A0A8J6P2J0</accession>
<dbReference type="GO" id="GO:0008270">
    <property type="term" value="F:zinc ion binding"/>
    <property type="evidence" value="ECO:0007669"/>
    <property type="project" value="TreeGrafter"/>
</dbReference>
<keyword evidence="6 14" id="KW-0678">Repressor</keyword>
<protein>
    <recommendedName>
        <fullName evidence="4 14">Ferric uptake regulation protein</fullName>
    </recommendedName>
</protein>
<dbReference type="Gene3D" id="3.30.1490.190">
    <property type="match status" value="1"/>
</dbReference>
<keyword evidence="8 12" id="KW-0862">Zinc</keyword>
<dbReference type="InterPro" id="IPR036388">
    <property type="entry name" value="WH-like_DNA-bd_sf"/>
</dbReference>
<evidence type="ECO:0000256" key="3">
    <source>
        <dbReference type="ARBA" id="ARBA00011738"/>
    </source>
</evidence>
<comment type="subunit">
    <text evidence="3 14">Homodimer.</text>
</comment>
<keyword evidence="7 12" id="KW-0479">Metal-binding</keyword>
<dbReference type="AlphaFoldDB" id="A0A8J6P2J0"/>
<dbReference type="GO" id="GO:0045892">
    <property type="term" value="P:negative regulation of DNA-templated transcription"/>
    <property type="evidence" value="ECO:0007669"/>
    <property type="project" value="TreeGrafter"/>
</dbReference>
<dbReference type="GO" id="GO:0003700">
    <property type="term" value="F:DNA-binding transcription factor activity"/>
    <property type="evidence" value="ECO:0007669"/>
    <property type="project" value="UniProtKB-UniRule"/>
</dbReference>
<dbReference type="PANTHER" id="PTHR33202">
    <property type="entry name" value="ZINC UPTAKE REGULATION PROTEIN"/>
    <property type="match status" value="1"/>
</dbReference>
<comment type="subcellular location">
    <subcellularLocation>
        <location evidence="1 14">Cytoplasm</location>
    </subcellularLocation>
</comment>
<dbReference type="CDD" id="cd07153">
    <property type="entry name" value="Fur_like"/>
    <property type="match status" value="1"/>
</dbReference>
<sequence>MSNHGSEAQLLRRDEIKGAGLKVTLPRMKILALLETSSRVHMSAEDVYRKLLDMDEDIGLATVYRVLTQFEGAGLVKRHHFDTGHSVFELEHGDHHDHLLCIKCSQVEEFVDEMIEKHQKSIAKQRGFVITDHSLVIYGICSSCQ</sequence>
<dbReference type="NCBIfam" id="NF006999">
    <property type="entry name" value="PRK09462.1"/>
    <property type="match status" value="1"/>
</dbReference>
<evidence type="ECO:0000256" key="7">
    <source>
        <dbReference type="ARBA" id="ARBA00022723"/>
    </source>
</evidence>
<evidence type="ECO:0000313" key="16">
    <source>
        <dbReference type="Proteomes" id="UP000654401"/>
    </source>
</evidence>
<feature type="binding site" evidence="12">
    <location>
        <position position="144"/>
    </location>
    <ligand>
        <name>Zn(2+)</name>
        <dbReference type="ChEBI" id="CHEBI:29105"/>
    </ligand>
</feature>
<evidence type="ECO:0000256" key="6">
    <source>
        <dbReference type="ARBA" id="ARBA00022491"/>
    </source>
</evidence>
<dbReference type="Pfam" id="PF01475">
    <property type="entry name" value="FUR"/>
    <property type="match status" value="1"/>
</dbReference>
<keyword evidence="11 14" id="KW-0804">Transcription</keyword>
<dbReference type="GO" id="GO:1900705">
    <property type="term" value="P:negative regulation of siderophore biosynthetic process"/>
    <property type="evidence" value="ECO:0007669"/>
    <property type="project" value="TreeGrafter"/>
</dbReference>